<dbReference type="PROSITE" id="PS51819">
    <property type="entry name" value="VOC"/>
    <property type="match status" value="2"/>
</dbReference>
<evidence type="ECO:0000313" key="2">
    <source>
        <dbReference type="EMBL" id="WIX82551.1"/>
    </source>
</evidence>
<dbReference type="InterPro" id="IPR037523">
    <property type="entry name" value="VOC_core"/>
</dbReference>
<dbReference type="Proteomes" id="UP001236014">
    <property type="component" value="Chromosome"/>
</dbReference>
<organism evidence="2 3">
    <name type="scientific">Amycolatopsis carbonis</name>
    <dbReference type="NCBI Taxonomy" id="715471"/>
    <lineage>
        <taxon>Bacteria</taxon>
        <taxon>Bacillati</taxon>
        <taxon>Actinomycetota</taxon>
        <taxon>Actinomycetes</taxon>
        <taxon>Pseudonocardiales</taxon>
        <taxon>Pseudonocardiaceae</taxon>
        <taxon>Amycolatopsis</taxon>
    </lineage>
</organism>
<dbReference type="InterPro" id="IPR052164">
    <property type="entry name" value="Anthracycline_SecMetBiosynth"/>
</dbReference>
<dbReference type="InterPro" id="IPR004360">
    <property type="entry name" value="Glyas_Fos-R_dOase_dom"/>
</dbReference>
<dbReference type="RefSeq" id="WP_285973117.1">
    <property type="nucleotide sequence ID" value="NZ_CP127294.1"/>
</dbReference>
<feature type="domain" description="VOC" evidence="1">
    <location>
        <begin position="126"/>
        <end position="241"/>
    </location>
</feature>
<dbReference type="CDD" id="cd07247">
    <property type="entry name" value="SgaA_N_like"/>
    <property type="match status" value="1"/>
</dbReference>
<protein>
    <submittedName>
        <fullName evidence="2">VOC family protein</fullName>
    </submittedName>
</protein>
<dbReference type="InterPro" id="IPR041581">
    <property type="entry name" value="Glyoxalase_6"/>
</dbReference>
<dbReference type="Pfam" id="PF00903">
    <property type="entry name" value="Glyoxalase"/>
    <property type="match status" value="1"/>
</dbReference>
<evidence type="ECO:0000313" key="3">
    <source>
        <dbReference type="Proteomes" id="UP001236014"/>
    </source>
</evidence>
<dbReference type="SUPFAM" id="SSF54593">
    <property type="entry name" value="Glyoxalase/Bleomycin resistance protein/Dihydroxybiphenyl dioxygenase"/>
    <property type="match status" value="1"/>
</dbReference>
<dbReference type="Pfam" id="PF18029">
    <property type="entry name" value="Glyoxalase_6"/>
    <property type="match status" value="1"/>
</dbReference>
<proteinExistence type="predicted"/>
<feature type="domain" description="VOC" evidence="1">
    <location>
        <begin position="12"/>
        <end position="115"/>
    </location>
</feature>
<keyword evidence="3" id="KW-1185">Reference proteome</keyword>
<gene>
    <name evidence="2" type="ORF">QRX50_18150</name>
</gene>
<dbReference type="EMBL" id="CP127294">
    <property type="protein sequence ID" value="WIX82551.1"/>
    <property type="molecule type" value="Genomic_DNA"/>
</dbReference>
<dbReference type="Gene3D" id="3.10.180.10">
    <property type="entry name" value="2,3-Dihydroxybiphenyl 1,2-Dioxygenase, domain 1"/>
    <property type="match status" value="2"/>
</dbReference>
<dbReference type="InterPro" id="IPR029068">
    <property type="entry name" value="Glyas_Bleomycin-R_OHBP_Dase"/>
</dbReference>
<dbReference type="AlphaFoldDB" id="A0A9Y2IP38"/>
<evidence type="ECO:0000259" key="1">
    <source>
        <dbReference type="PROSITE" id="PS51819"/>
    </source>
</evidence>
<reference evidence="2 3" key="1">
    <citation type="submission" date="2023-06" db="EMBL/GenBank/DDBJ databases">
        <authorList>
            <person name="Oyuntsetseg B."/>
            <person name="Kim S.B."/>
        </authorList>
    </citation>
    <scope>NUCLEOTIDE SEQUENCE [LARGE SCALE GENOMIC DNA]</scope>
    <source>
        <strain evidence="2 3">2-15</strain>
    </source>
</reference>
<accession>A0A9Y2IP38</accession>
<dbReference type="PANTHER" id="PTHR33993">
    <property type="entry name" value="GLYOXALASE-RELATED"/>
    <property type="match status" value="1"/>
</dbReference>
<name>A0A9Y2IP38_9PSEU</name>
<dbReference type="KEGG" id="acab:QRX50_18150"/>
<dbReference type="PANTHER" id="PTHR33993:SF10">
    <property type="entry name" value="CONSERVED PROTEIN"/>
    <property type="match status" value="1"/>
</dbReference>
<sequence length="242" mass="25499">MSPVETNQPLGTPTWIDLAVPDLDRSRAFYGAVFGWDFDGGDCLLRGLPVAGLHHAADPAPGWQVHLATDDCAATAEAVTAAGGTLLREPHDVGDRGRAALAVDPSGARFGLWEGHAFPGARLVNEPDTLVRNDLVTPAAAEARTFYCTVFGFLLDGNDDLPEADFTFLRRPDGHEVGGIFNLREATTSAWATTFEVADADAAATKVRAAGGEVASVEGTPYGRMATVTDPFGTGFTMIARP</sequence>